<evidence type="ECO:0000256" key="1">
    <source>
        <dbReference type="ARBA" id="ARBA00009437"/>
    </source>
</evidence>
<dbReference type="HOGENOM" id="CLU_039613_6_1_6"/>
<dbReference type="AlphaFoldDB" id="V9V1K3"/>
<gene>
    <name evidence="6" type="ORF">X970_09880</name>
</gene>
<evidence type="ECO:0000259" key="5">
    <source>
        <dbReference type="PROSITE" id="PS50931"/>
    </source>
</evidence>
<dbReference type="Gene3D" id="3.40.190.290">
    <property type="match status" value="1"/>
</dbReference>
<dbReference type="PROSITE" id="PS50931">
    <property type="entry name" value="HTH_LYSR"/>
    <property type="match status" value="1"/>
</dbReference>
<sequence>MRNMDLDSLQIFKAVVDYGSITNAAAQLHRVQSNITTRVKNLEERLGVALFHRQGGKLTPSDEGLLLYQYAEKLLRLSIEAETALKRGTLQGVLRIGTLESTAAARLAPLLSSYHERFPDVQIELISGSTDALIAQVHRGDIEAAFISDPFTVAGLDCQEVFVEELALVVAKNSPIANARALQGATIIAFSRGCSFRRILESWLQTCEIVPTRVLELASYHAIAVCVAAGTGVAIMPQSVLKAVNVESLVRSLPLPPKVARVRTHLVWRNGHESRVLQSVRDELARHRRAS</sequence>
<proteinExistence type="inferred from homology"/>
<dbReference type="Gene3D" id="1.10.10.10">
    <property type="entry name" value="Winged helix-like DNA-binding domain superfamily/Winged helix DNA-binding domain"/>
    <property type="match status" value="1"/>
</dbReference>
<dbReference type="Pfam" id="PF00126">
    <property type="entry name" value="HTH_1"/>
    <property type="match status" value="1"/>
</dbReference>
<dbReference type="GO" id="GO:0000976">
    <property type="term" value="F:transcription cis-regulatory region binding"/>
    <property type="evidence" value="ECO:0007669"/>
    <property type="project" value="TreeGrafter"/>
</dbReference>
<organism evidence="6 7">
    <name type="scientific">Pseudomonas monteilii SB3101</name>
    <dbReference type="NCBI Taxonomy" id="1435058"/>
    <lineage>
        <taxon>Bacteria</taxon>
        <taxon>Pseudomonadati</taxon>
        <taxon>Pseudomonadota</taxon>
        <taxon>Gammaproteobacteria</taxon>
        <taxon>Pseudomonadales</taxon>
        <taxon>Pseudomonadaceae</taxon>
        <taxon>Pseudomonas</taxon>
    </lineage>
</organism>
<feature type="domain" description="HTH lysR-type" evidence="5">
    <location>
        <begin position="4"/>
        <end position="61"/>
    </location>
</feature>
<evidence type="ECO:0000256" key="2">
    <source>
        <dbReference type="ARBA" id="ARBA00023015"/>
    </source>
</evidence>
<evidence type="ECO:0000256" key="4">
    <source>
        <dbReference type="ARBA" id="ARBA00023163"/>
    </source>
</evidence>
<keyword evidence="3" id="KW-0238">DNA-binding</keyword>
<dbReference type="InterPro" id="IPR036390">
    <property type="entry name" value="WH_DNA-bd_sf"/>
</dbReference>
<name>V9V1K3_9PSED</name>
<dbReference type="Pfam" id="PF03466">
    <property type="entry name" value="LysR_substrate"/>
    <property type="match status" value="1"/>
</dbReference>
<dbReference type="InterPro" id="IPR005119">
    <property type="entry name" value="LysR_subst-bd"/>
</dbReference>
<comment type="similarity">
    <text evidence="1">Belongs to the LysR transcriptional regulatory family.</text>
</comment>
<keyword evidence="2" id="KW-0805">Transcription regulation</keyword>
<reference evidence="6 7" key="1">
    <citation type="submission" date="2013-12" db="EMBL/GenBank/DDBJ databases">
        <title>Complete Genomes of Pseudomonas monteilii SB3078 and SB3101, two Benzene, Toluene and Ethylbenzene Degrading Bacteria used for Bioaugmentation.</title>
        <authorList>
            <person name="Dueholm M.S."/>
            <person name="Albertsen M."/>
            <person name="D'Imperio S."/>
            <person name="Tale V.P."/>
            <person name="Lewis D."/>
            <person name="Nilsen P.H."/>
            <person name="Nielsen J.L."/>
        </authorList>
    </citation>
    <scope>NUCLEOTIDE SEQUENCE [LARGE SCALE GENOMIC DNA]</scope>
    <source>
        <strain evidence="6 7">SB3101</strain>
    </source>
</reference>
<dbReference type="InterPro" id="IPR036388">
    <property type="entry name" value="WH-like_DNA-bd_sf"/>
</dbReference>
<dbReference type="Proteomes" id="UP000018660">
    <property type="component" value="Chromosome"/>
</dbReference>
<dbReference type="FunFam" id="1.10.10.10:FF:000001">
    <property type="entry name" value="LysR family transcriptional regulator"/>
    <property type="match status" value="1"/>
</dbReference>
<dbReference type="EMBL" id="CP006979">
    <property type="protein sequence ID" value="AHC87705.1"/>
    <property type="molecule type" value="Genomic_DNA"/>
</dbReference>
<dbReference type="SUPFAM" id="SSF46785">
    <property type="entry name" value="Winged helix' DNA-binding domain"/>
    <property type="match status" value="1"/>
</dbReference>
<dbReference type="SUPFAM" id="SSF53850">
    <property type="entry name" value="Periplasmic binding protein-like II"/>
    <property type="match status" value="1"/>
</dbReference>
<dbReference type="CDD" id="cd08442">
    <property type="entry name" value="PBP2_YofA_SoxR_like"/>
    <property type="match status" value="1"/>
</dbReference>
<evidence type="ECO:0000313" key="7">
    <source>
        <dbReference type="Proteomes" id="UP000018660"/>
    </source>
</evidence>
<accession>V9V1K3</accession>
<dbReference type="GO" id="GO:0003700">
    <property type="term" value="F:DNA-binding transcription factor activity"/>
    <property type="evidence" value="ECO:0007669"/>
    <property type="project" value="InterPro"/>
</dbReference>
<dbReference type="PANTHER" id="PTHR30126">
    <property type="entry name" value="HTH-TYPE TRANSCRIPTIONAL REGULATOR"/>
    <property type="match status" value="1"/>
</dbReference>
<dbReference type="PRINTS" id="PR00039">
    <property type="entry name" value="HTHLYSR"/>
</dbReference>
<keyword evidence="4" id="KW-0804">Transcription</keyword>
<dbReference type="PANTHER" id="PTHR30126:SF40">
    <property type="entry name" value="HTH-TYPE TRANSCRIPTIONAL REGULATOR GLTR"/>
    <property type="match status" value="1"/>
</dbReference>
<protein>
    <submittedName>
        <fullName evidence="6">LysR family transcriptional regulator</fullName>
    </submittedName>
</protein>
<evidence type="ECO:0000256" key="3">
    <source>
        <dbReference type="ARBA" id="ARBA00023125"/>
    </source>
</evidence>
<dbReference type="KEGG" id="pmot:X970_09880"/>
<dbReference type="InterPro" id="IPR000847">
    <property type="entry name" value="LysR_HTH_N"/>
</dbReference>
<evidence type="ECO:0000313" key="6">
    <source>
        <dbReference type="EMBL" id="AHC87705.1"/>
    </source>
</evidence>